<dbReference type="SUPFAM" id="SSF111352">
    <property type="entry name" value="Ammonium transporter"/>
    <property type="match status" value="1"/>
</dbReference>
<evidence type="ECO:0000256" key="12">
    <source>
        <dbReference type="SAM" id="MobiDB-lite"/>
    </source>
</evidence>
<feature type="compositionally biased region" description="Basic and acidic residues" evidence="12">
    <location>
        <begin position="426"/>
        <end position="439"/>
    </location>
</feature>
<dbReference type="InterPro" id="IPR011322">
    <property type="entry name" value="N-reg_PII-like_a/b"/>
</dbReference>
<comment type="caution">
    <text evidence="15">The sequence shown here is derived from an EMBL/GenBank/DDBJ whole genome shotgun (WGS) entry which is preliminary data.</text>
</comment>
<organism evidence="15 16">
    <name type="scientific">Haloplanus ruber</name>
    <dbReference type="NCBI Taxonomy" id="869892"/>
    <lineage>
        <taxon>Archaea</taxon>
        <taxon>Methanobacteriati</taxon>
        <taxon>Methanobacteriota</taxon>
        <taxon>Stenosarchaea group</taxon>
        <taxon>Halobacteria</taxon>
        <taxon>Halobacteriales</taxon>
        <taxon>Haloferacaceae</taxon>
        <taxon>Haloplanus</taxon>
    </lineage>
</organism>
<evidence type="ECO:0000256" key="8">
    <source>
        <dbReference type="ARBA" id="ARBA00023177"/>
    </source>
</evidence>
<feature type="transmembrane region" description="Helical" evidence="13">
    <location>
        <begin position="94"/>
        <end position="117"/>
    </location>
</feature>
<dbReference type="InterPro" id="IPR015867">
    <property type="entry name" value="N-reg_PII/ATP_PRibTrfase_C"/>
</dbReference>
<evidence type="ECO:0000256" key="4">
    <source>
        <dbReference type="ARBA" id="ARBA00022490"/>
    </source>
</evidence>
<gene>
    <name evidence="15" type="ORF">ACFSBJ_06565</name>
</gene>
<dbReference type="Proteomes" id="UP001597075">
    <property type="component" value="Unassembled WGS sequence"/>
</dbReference>
<evidence type="ECO:0000256" key="11">
    <source>
        <dbReference type="RuleBase" id="RU003936"/>
    </source>
</evidence>
<evidence type="ECO:0000256" key="1">
    <source>
        <dbReference type="ARBA" id="ARBA00004141"/>
    </source>
</evidence>
<feature type="transmembrane region" description="Helical" evidence="13">
    <location>
        <begin position="328"/>
        <end position="351"/>
    </location>
</feature>
<keyword evidence="7 13" id="KW-0472">Membrane</keyword>
<reference evidence="15 16" key="1">
    <citation type="journal article" date="2019" name="Int. J. Syst. Evol. Microbiol.">
        <title>The Global Catalogue of Microorganisms (GCM) 10K type strain sequencing project: providing services to taxonomists for standard genome sequencing and annotation.</title>
        <authorList>
            <consortium name="The Broad Institute Genomics Platform"/>
            <consortium name="The Broad Institute Genome Sequencing Center for Infectious Disease"/>
            <person name="Wu L."/>
            <person name="Ma J."/>
        </authorList>
    </citation>
    <scope>NUCLEOTIDE SEQUENCE [LARGE SCALE GENOMIC DNA]</scope>
    <source>
        <strain evidence="15 16">CGMCC 1.10594</strain>
    </source>
</reference>
<evidence type="ECO:0000259" key="14">
    <source>
        <dbReference type="Pfam" id="PF00909"/>
    </source>
</evidence>
<evidence type="ECO:0000256" key="3">
    <source>
        <dbReference type="ARBA" id="ARBA00022448"/>
    </source>
</evidence>
<proteinExistence type="inferred from homology"/>
<dbReference type="PRINTS" id="PR00340">
    <property type="entry name" value="PIIGLNB"/>
</dbReference>
<feature type="transmembrane region" description="Helical" evidence="13">
    <location>
        <begin position="363"/>
        <end position="384"/>
    </location>
</feature>
<feature type="transmembrane region" description="Helical" evidence="13">
    <location>
        <begin position="124"/>
        <end position="148"/>
    </location>
</feature>
<dbReference type="AlphaFoldDB" id="A0ABD6CZE7"/>
<comment type="subcellular location">
    <subcellularLocation>
        <location evidence="1">Membrane</location>
        <topology evidence="1">Multi-pass membrane protein</topology>
    </subcellularLocation>
</comment>
<comment type="similarity">
    <text evidence="2">Belongs to the ammonia transporter channel (TC 1.A.11.2) family.</text>
</comment>
<dbReference type="GO" id="GO:0016020">
    <property type="term" value="C:membrane"/>
    <property type="evidence" value="ECO:0007669"/>
    <property type="project" value="UniProtKB-SubCell"/>
</dbReference>
<feature type="transmembrane region" description="Helical" evidence="13">
    <location>
        <begin position="20"/>
        <end position="38"/>
    </location>
</feature>
<evidence type="ECO:0000256" key="5">
    <source>
        <dbReference type="ARBA" id="ARBA00022692"/>
    </source>
</evidence>
<evidence type="ECO:0000256" key="7">
    <source>
        <dbReference type="ARBA" id="ARBA00023136"/>
    </source>
</evidence>
<keyword evidence="8" id="KW-0924">Ammonia transport</keyword>
<dbReference type="InterPro" id="IPR029020">
    <property type="entry name" value="Ammonium/urea_transptr"/>
</dbReference>
<sequence>MLTPLQVDPSALASGVNNVWVLTVTFLIFFMHAGFAMLEAGQVRSKNVANQLTKNMLTWSIGVIVYFLIGAAVSGMVGGAASPFGYIAGGSDAWIGWLFGAVFAMTAATIVSGAVAGRAKLRAYVTYTVLLSAVIYPVVTGLTWGGGYLSSVLGVGFSDFAGGMIVHGMGGVAGLTAAWVLGPRMDRYNEDGSANVIPGHSMTFAVLGTLILCFGWYGFNVGTAATVFVVEEGSVALGSFAETVGRVALTTTLAMGAGAIGAAGVSLLQTKKVDTLYVANGMLAGLVGITSITNLSTWWGALLVGLLAGGQLPLVFKFVERKLKIDDVCAVYPVHGSAGALGAVLLPFVSINGFSTQVLLAQIVSVTVIGAWTIVATAVVFGALKAIGQARVDPSHEREGLDVAEHGVDTYPEFGDQPDAVPDGGEDLRTDGGTEIRTDGGEAERDIKMVTAILRPEMLGDVKQAIAEVGAPSITVTNVSGRGSQPAKKGQWRGEEYTVDLHQKVKVECVVADVPAADVAEAIRESANTGEPGDGKIFILPVDNAVQVRTGKEGPDAV</sequence>
<feature type="transmembrane region" description="Helical" evidence="13">
    <location>
        <begin position="247"/>
        <end position="268"/>
    </location>
</feature>
<keyword evidence="4" id="KW-0963">Cytoplasm</keyword>
<dbReference type="SMART" id="SM00938">
    <property type="entry name" value="P-II"/>
    <property type="match status" value="1"/>
</dbReference>
<keyword evidence="16" id="KW-1185">Reference proteome</keyword>
<dbReference type="InterPro" id="IPR002187">
    <property type="entry name" value="N-reg_PII"/>
</dbReference>
<evidence type="ECO:0000256" key="9">
    <source>
        <dbReference type="ARBA" id="ARBA00045370"/>
    </source>
</evidence>
<comment type="function">
    <text evidence="9">Involved in the uptake of ammonium/ammonia (NH(4)(+)/NH(3)). Transport is electrogenic.</text>
</comment>
<dbReference type="PROSITE" id="PS51343">
    <property type="entry name" value="PII_GLNB_DOM"/>
    <property type="match status" value="1"/>
</dbReference>
<dbReference type="PROSITE" id="PS01219">
    <property type="entry name" value="AMMONIUM_TRANSP"/>
    <property type="match status" value="1"/>
</dbReference>
<accession>A0ABD6CZE7</accession>
<feature type="transmembrane region" description="Helical" evidence="13">
    <location>
        <begin position="59"/>
        <end position="82"/>
    </location>
</feature>
<dbReference type="PANTHER" id="PTHR11730">
    <property type="entry name" value="AMMONIUM TRANSPORTER"/>
    <property type="match status" value="1"/>
</dbReference>
<evidence type="ECO:0000256" key="10">
    <source>
        <dbReference type="PIRSR" id="PIRSR602187-50"/>
    </source>
</evidence>
<dbReference type="RefSeq" id="WP_256405717.1">
    <property type="nucleotide sequence ID" value="NZ_CP187151.1"/>
</dbReference>
<feature type="modified residue" description="O-UMP-tyrosine" evidence="10">
    <location>
        <position position="497"/>
    </location>
</feature>
<feature type="transmembrane region" description="Helical" evidence="13">
    <location>
        <begin position="160"/>
        <end position="181"/>
    </location>
</feature>
<dbReference type="InterPro" id="IPR018047">
    <property type="entry name" value="Ammonium_transpt_CS"/>
</dbReference>
<protein>
    <submittedName>
        <fullName evidence="15">Ammonium transporter</fullName>
    </submittedName>
</protein>
<evidence type="ECO:0000256" key="13">
    <source>
        <dbReference type="SAM" id="Phobius"/>
    </source>
</evidence>
<dbReference type="Gene3D" id="1.10.3430.10">
    <property type="entry name" value="Ammonium transporter AmtB like domains"/>
    <property type="match status" value="1"/>
</dbReference>
<keyword evidence="10" id="KW-0597">Phosphoprotein</keyword>
<keyword evidence="6 13" id="KW-1133">Transmembrane helix</keyword>
<evidence type="ECO:0000256" key="2">
    <source>
        <dbReference type="ARBA" id="ARBA00005887"/>
    </source>
</evidence>
<dbReference type="Pfam" id="PF00543">
    <property type="entry name" value="P-II"/>
    <property type="match status" value="1"/>
</dbReference>
<evidence type="ECO:0000313" key="16">
    <source>
        <dbReference type="Proteomes" id="UP001597075"/>
    </source>
</evidence>
<dbReference type="SUPFAM" id="SSF54913">
    <property type="entry name" value="GlnB-like"/>
    <property type="match status" value="1"/>
</dbReference>
<keyword evidence="3" id="KW-0813">Transport</keyword>
<dbReference type="InterPro" id="IPR024041">
    <property type="entry name" value="NH4_transpt_AmtB-like_dom"/>
</dbReference>
<dbReference type="GO" id="GO:0072488">
    <property type="term" value="P:ammonium transmembrane transport"/>
    <property type="evidence" value="ECO:0007669"/>
    <property type="project" value="UniProtKB-KW"/>
</dbReference>
<dbReference type="EMBL" id="JBHUDL010000009">
    <property type="protein sequence ID" value="MFD1633396.1"/>
    <property type="molecule type" value="Genomic_DNA"/>
</dbReference>
<dbReference type="PANTHER" id="PTHR11730:SF6">
    <property type="entry name" value="AMMONIUM TRANSPORTER"/>
    <property type="match status" value="1"/>
</dbReference>
<feature type="domain" description="Ammonium transporter AmtB-like" evidence="14">
    <location>
        <begin position="19"/>
        <end position="411"/>
    </location>
</feature>
<feature type="transmembrane region" description="Helical" evidence="13">
    <location>
        <begin position="298"/>
        <end position="316"/>
    </location>
</feature>
<feature type="transmembrane region" description="Helical" evidence="13">
    <location>
        <begin position="275"/>
        <end position="292"/>
    </location>
</feature>
<comment type="similarity">
    <text evidence="11">Belongs to the P(II) protein family.</text>
</comment>
<dbReference type="PROSITE" id="PS00638">
    <property type="entry name" value="PII_GLNB_CTER"/>
    <property type="match status" value="1"/>
</dbReference>
<dbReference type="InterPro" id="IPR017918">
    <property type="entry name" value="N-reg_PII_CS"/>
</dbReference>
<feature type="region of interest" description="Disordered" evidence="12">
    <location>
        <begin position="412"/>
        <end position="439"/>
    </location>
</feature>
<evidence type="ECO:0000256" key="6">
    <source>
        <dbReference type="ARBA" id="ARBA00022989"/>
    </source>
</evidence>
<evidence type="ECO:0000313" key="15">
    <source>
        <dbReference type="EMBL" id="MFD1633396.1"/>
    </source>
</evidence>
<feature type="transmembrane region" description="Helical" evidence="13">
    <location>
        <begin position="202"/>
        <end position="219"/>
    </location>
</feature>
<name>A0ABD6CZE7_9EURY</name>
<keyword evidence="5 13" id="KW-0812">Transmembrane</keyword>
<dbReference type="Pfam" id="PF00909">
    <property type="entry name" value="Ammonium_transp"/>
    <property type="match status" value="1"/>
</dbReference>
<dbReference type="Gene3D" id="3.30.70.120">
    <property type="match status" value="1"/>
</dbReference>